<keyword evidence="4" id="KW-1185">Reference proteome</keyword>
<dbReference type="InterPro" id="IPR011256">
    <property type="entry name" value="Reg_factor_effector_dom_sf"/>
</dbReference>
<dbReference type="InterPro" id="IPR006917">
    <property type="entry name" value="SOUL_heme-bd"/>
</dbReference>
<evidence type="ECO:0008006" key="5">
    <source>
        <dbReference type="Google" id="ProtNLM"/>
    </source>
</evidence>
<dbReference type="PANTHER" id="PTHR11220">
    <property type="entry name" value="HEME-BINDING PROTEIN-RELATED"/>
    <property type="match status" value="1"/>
</dbReference>
<dbReference type="EMBL" id="CAJHUC010002955">
    <property type="protein sequence ID" value="CAD7704789.1"/>
    <property type="molecule type" value="Genomic_DNA"/>
</dbReference>
<comment type="caution">
    <text evidence="3">The sequence shown here is derived from an EMBL/GenBank/DDBJ whole genome shotgun (WGS) entry which is preliminary data.</text>
</comment>
<dbReference type="FunFam" id="3.20.80.10:FF:000002">
    <property type="entry name" value="Heme-binding protein 2"/>
    <property type="match status" value="1"/>
</dbReference>
<dbReference type="Gene3D" id="3.20.80.10">
    <property type="entry name" value="Regulatory factor, effector binding domain"/>
    <property type="match status" value="1"/>
</dbReference>
<keyword evidence="2" id="KW-0732">Signal</keyword>
<name>A0A8S1JFD9_9CHLO</name>
<evidence type="ECO:0000313" key="3">
    <source>
        <dbReference type="EMBL" id="CAD7704789.1"/>
    </source>
</evidence>
<dbReference type="Proteomes" id="UP000708148">
    <property type="component" value="Unassembled WGS sequence"/>
</dbReference>
<reference evidence="3" key="1">
    <citation type="submission" date="2020-12" db="EMBL/GenBank/DDBJ databases">
        <authorList>
            <person name="Iha C."/>
        </authorList>
    </citation>
    <scope>NUCLEOTIDE SEQUENCE</scope>
</reference>
<dbReference type="Pfam" id="PF04832">
    <property type="entry name" value="SOUL"/>
    <property type="match status" value="1"/>
</dbReference>
<gene>
    <name evidence="3" type="ORF">OSTQU699_LOCUS10144</name>
</gene>
<accession>A0A8S1JFD9</accession>
<feature type="chain" id="PRO_5035742899" description="Heme-binding protein 2" evidence="2">
    <location>
        <begin position="27"/>
        <end position="216"/>
    </location>
</feature>
<evidence type="ECO:0000256" key="2">
    <source>
        <dbReference type="SAM" id="SignalP"/>
    </source>
</evidence>
<organism evidence="3 4">
    <name type="scientific">Ostreobium quekettii</name>
    <dbReference type="NCBI Taxonomy" id="121088"/>
    <lineage>
        <taxon>Eukaryota</taxon>
        <taxon>Viridiplantae</taxon>
        <taxon>Chlorophyta</taxon>
        <taxon>core chlorophytes</taxon>
        <taxon>Ulvophyceae</taxon>
        <taxon>TCBD clade</taxon>
        <taxon>Bryopsidales</taxon>
        <taxon>Ostreobineae</taxon>
        <taxon>Ostreobiaceae</taxon>
        <taxon>Ostreobium</taxon>
    </lineage>
</organism>
<dbReference type="OrthoDB" id="6424451at2759"/>
<proteinExistence type="inferred from homology"/>
<dbReference type="AlphaFoldDB" id="A0A8S1JFD9"/>
<protein>
    <recommendedName>
        <fullName evidence="5">Heme-binding protein 2</fullName>
    </recommendedName>
</protein>
<dbReference type="SUPFAM" id="SSF55136">
    <property type="entry name" value="Probable bacterial effector-binding domain"/>
    <property type="match status" value="1"/>
</dbReference>
<dbReference type="PANTHER" id="PTHR11220:SF1">
    <property type="entry name" value="HEME-BINDING PROTEIN 2"/>
    <property type="match status" value="1"/>
</dbReference>
<evidence type="ECO:0000256" key="1">
    <source>
        <dbReference type="ARBA" id="ARBA00009817"/>
    </source>
</evidence>
<feature type="signal peptide" evidence="2">
    <location>
        <begin position="1"/>
        <end position="26"/>
    </location>
</feature>
<sequence length="216" mass="23680">MAQPRLALGVCLSVLLALAASRQVNGDSPWFCHGLDCPTYTVQETVDGVELRAYDAAAWVSTKVTGSSYAKAQITGFDILLKYIGGANSDGTKIAMTAPVRVRMLPTSSGLEENFIFSFFLPFDYQLSPPTPTSPDVYIEEVPKMTVYVSSFGGYAKEATIVKTANDLLDALQNRGADVIEDSYFFCGYDNPFRVLDRHNEVWFVEKNTTGLISVT</sequence>
<comment type="similarity">
    <text evidence="1">Belongs to the HEBP family.</text>
</comment>
<evidence type="ECO:0000313" key="4">
    <source>
        <dbReference type="Proteomes" id="UP000708148"/>
    </source>
</evidence>